<dbReference type="SMART" id="SM00387">
    <property type="entry name" value="HATPase_c"/>
    <property type="match status" value="1"/>
</dbReference>
<keyword evidence="4" id="KW-0597">Phosphoprotein</keyword>
<reference evidence="12" key="1">
    <citation type="submission" date="2017-04" db="EMBL/GenBank/DDBJ databases">
        <title>Function of individual gut microbiota members based on whole genome sequencing of pure cultures obtained from chicken caecum.</title>
        <authorList>
            <person name="Medvecky M."/>
            <person name="Cejkova D."/>
            <person name="Polansky O."/>
            <person name="Karasova D."/>
            <person name="Kubasova T."/>
            <person name="Cizek A."/>
            <person name="Rychlik I."/>
        </authorList>
    </citation>
    <scope>NUCLEOTIDE SEQUENCE [LARGE SCALE GENOMIC DNA]</scope>
    <source>
        <strain evidence="12">An180</strain>
    </source>
</reference>
<keyword evidence="8 9" id="KW-0472">Membrane</keyword>
<dbReference type="GO" id="GO:0000155">
    <property type="term" value="F:phosphorelay sensor kinase activity"/>
    <property type="evidence" value="ECO:0007669"/>
    <property type="project" value="InterPro"/>
</dbReference>
<protein>
    <recommendedName>
        <fullName evidence="3">histidine kinase</fullName>
        <ecNumber evidence="3">2.7.13.3</ecNumber>
    </recommendedName>
</protein>
<dbReference type="SUPFAM" id="SSF47384">
    <property type="entry name" value="Homodimeric domain of signal transducing histidine kinase"/>
    <property type="match status" value="1"/>
</dbReference>
<evidence type="ECO:0000256" key="9">
    <source>
        <dbReference type="SAM" id="Phobius"/>
    </source>
</evidence>
<proteinExistence type="predicted"/>
<keyword evidence="6" id="KW-0418">Kinase</keyword>
<dbReference type="SMART" id="SM00388">
    <property type="entry name" value="HisKA"/>
    <property type="match status" value="1"/>
</dbReference>
<comment type="catalytic activity">
    <reaction evidence="1">
        <text>ATP + protein L-histidine = ADP + protein N-phospho-L-histidine.</text>
        <dbReference type="EC" id="2.7.13.3"/>
    </reaction>
</comment>
<dbReference type="GO" id="GO:0005886">
    <property type="term" value="C:plasma membrane"/>
    <property type="evidence" value="ECO:0007669"/>
    <property type="project" value="TreeGrafter"/>
</dbReference>
<dbReference type="PRINTS" id="PR00344">
    <property type="entry name" value="BCTRLSENSOR"/>
</dbReference>
<dbReference type="Pfam" id="PF16736">
    <property type="entry name" value="sCache_like"/>
    <property type="match status" value="1"/>
</dbReference>
<dbReference type="InterPro" id="IPR036890">
    <property type="entry name" value="HATPase_C_sf"/>
</dbReference>
<gene>
    <name evidence="11" type="ORF">B5F17_08370</name>
</gene>
<accession>A0A1Y4L7I1</accession>
<evidence type="ECO:0000256" key="2">
    <source>
        <dbReference type="ARBA" id="ARBA00004370"/>
    </source>
</evidence>
<dbReference type="InterPro" id="IPR004358">
    <property type="entry name" value="Sig_transdc_His_kin-like_C"/>
</dbReference>
<dbReference type="InterPro" id="IPR031967">
    <property type="entry name" value="PhoR_single_Cache-like_dom"/>
</dbReference>
<dbReference type="InterPro" id="IPR003661">
    <property type="entry name" value="HisK_dim/P_dom"/>
</dbReference>
<dbReference type="Pfam" id="PF02518">
    <property type="entry name" value="HATPase_c"/>
    <property type="match status" value="1"/>
</dbReference>
<dbReference type="InterPro" id="IPR036097">
    <property type="entry name" value="HisK_dim/P_sf"/>
</dbReference>
<evidence type="ECO:0000256" key="6">
    <source>
        <dbReference type="ARBA" id="ARBA00022777"/>
    </source>
</evidence>
<dbReference type="InterPro" id="IPR050351">
    <property type="entry name" value="BphY/WalK/GraS-like"/>
</dbReference>
<evidence type="ECO:0000256" key="4">
    <source>
        <dbReference type="ARBA" id="ARBA00022553"/>
    </source>
</evidence>
<evidence type="ECO:0000259" key="10">
    <source>
        <dbReference type="PROSITE" id="PS50109"/>
    </source>
</evidence>
<evidence type="ECO:0000256" key="3">
    <source>
        <dbReference type="ARBA" id="ARBA00012438"/>
    </source>
</evidence>
<evidence type="ECO:0000256" key="1">
    <source>
        <dbReference type="ARBA" id="ARBA00000085"/>
    </source>
</evidence>
<dbReference type="InterPro" id="IPR035965">
    <property type="entry name" value="PAS-like_dom_sf"/>
</dbReference>
<keyword evidence="7" id="KW-0902">Two-component regulatory system</keyword>
<evidence type="ECO:0000313" key="12">
    <source>
        <dbReference type="Proteomes" id="UP000195897"/>
    </source>
</evidence>
<dbReference type="GO" id="GO:0016036">
    <property type="term" value="P:cellular response to phosphate starvation"/>
    <property type="evidence" value="ECO:0007669"/>
    <property type="project" value="TreeGrafter"/>
</dbReference>
<sequence length="558" mass="60662">MKKQIYRRMLALAILIALLTSGAMLALRVRDGLHELSEQTSRQAAIAAAGYLAAADPDEALHAIGNSDTSRVTMISADGTVLYDSNADTAKMENHANRPEFESARETGSGEGIRISSTLDELTCYVALRLPSGDVLRVANTTDLLVRSLIDTIPAMIVVIIIICLLSAFVSARLTEQLVRPINAIDPTKPLKTDVYDELTPLLRRLNAQNQQISLQIAALRRKQIEFDAITAGMDEGLILLDEHLSVLTCSRAARRLLDAPVAPGLPLDSFECDEAILHAAQIAQAGESTVYTLERAGNQLRLSFSPVHVDDGIRGVVMLVLDISSQYAAEQSRRMFTANVTHELKTPLTSVLGYAEMIRYGLAKPEDVPGFACRIHDEAARLLALVDDIMKLSRLDEGRGSLNFEDIDLYQLAGSVCERMSDKAAKHQVRFAMHGAPCVIRGIPTMVDEVVTNLCDNAIKYNRPGGTVDIELKKTASGVTLRVANTGAAIPADSIPHIFERFYRADASRSHEVPGTGLGLSIVKHICEIHSAVISVTSESDNTVFTVQWPSDPGVMM</sequence>
<dbReference type="Proteomes" id="UP000195897">
    <property type="component" value="Unassembled WGS sequence"/>
</dbReference>
<organism evidence="11 12">
    <name type="scientific">Butyricicoccus pullicaecorum</name>
    <dbReference type="NCBI Taxonomy" id="501571"/>
    <lineage>
        <taxon>Bacteria</taxon>
        <taxon>Bacillati</taxon>
        <taxon>Bacillota</taxon>
        <taxon>Clostridia</taxon>
        <taxon>Eubacteriales</taxon>
        <taxon>Butyricicoccaceae</taxon>
        <taxon>Butyricicoccus</taxon>
    </lineage>
</organism>
<dbReference type="GO" id="GO:0004721">
    <property type="term" value="F:phosphoprotein phosphatase activity"/>
    <property type="evidence" value="ECO:0007669"/>
    <property type="project" value="TreeGrafter"/>
</dbReference>
<evidence type="ECO:0000256" key="8">
    <source>
        <dbReference type="ARBA" id="ARBA00023136"/>
    </source>
</evidence>
<dbReference type="FunFam" id="1.10.287.130:FF:000001">
    <property type="entry name" value="Two-component sensor histidine kinase"/>
    <property type="match status" value="1"/>
</dbReference>
<dbReference type="PANTHER" id="PTHR45453">
    <property type="entry name" value="PHOSPHATE REGULON SENSOR PROTEIN PHOR"/>
    <property type="match status" value="1"/>
</dbReference>
<dbReference type="EC" id="2.7.13.3" evidence="3"/>
<dbReference type="Gene3D" id="3.30.450.20">
    <property type="entry name" value="PAS domain"/>
    <property type="match status" value="1"/>
</dbReference>
<dbReference type="PROSITE" id="PS50109">
    <property type="entry name" value="HIS_KIN"/>
    <property type="match status" value="1"/>
</dbReference>
<feature type="transmembrane region" description="Helical" evidence="9">
    <location>
        <begin position="153"/>
        <end position="172"/>
    </location>
</feature>
<keyword evidence="5" id="KW-0808">Transferase</keyword>
<evidence type="ECO:0000313" key="11">
    <source>
        <dbReference type="EMBL" id="OUP52708.1"/>
    </source>
</evidence>
<evidence type="ECO:0000256" key="5">
    <source>
        <dbReference type="ARBA" id="ARBA00022679"/>
    </source>
</evidence>
<comment type="caution">
    <text evidence="11">The sequence shown here is derived from an EMBL/GenBank/DDBJ whole genome shotgun (WGS) entry which is preliminary data.</text>
</comment>
<dbReference type="InterPro" id="IPR005467">
    <property type="entry name" value="His_kinase_dom"/>
</dbReference>
<dbReference type="SUPFAM" id="SSF55874">
    <property type="entry name" value="ATPase domain of HSP90 chaperone/DNA topoisomerase II/histidine kinase"/>
    <property type="match status" value="1"/>
</dbReference>
<dbReference type="Gene3D" id="3.30.565.10">
    <property type="entry name" value="Histidine kinase-like ATPase, C-terminal domain"/>
    <property type="match status" value="1"/>
</dbReference>
<dbReference type="Gene3D" id="1.10.287.130">
    <property type="match status" value="1"/>
</dbReference>
<dbReference type="FunFam" id="3.30.565.10:FF:000006">
    <property type="entry name" value="Sensor histidine kinase WalK"/>
    <property type="match status" value="1"/>
</dbReference>
<dbReference type="AlphaFoldDB" id="A0A1Y4L7I1"/>
<comment type="subcellular location">
    <subcellularLocation>
        <location evidence="2">Membrane</location>
    </subcellularLocation>
</comment>
<dbReference type="RefSeq" id="WP_087372915.1">
    <property type="nucleotide sequence ID" value="NZ_NFKK01000008.1"/>
</dbReference>
<evidence type="ECO:0000256" key="7">
    <source>
        <dbReference type="ARBA" id="ARBA00023012"/>
    </source>
</evidence>
<name>A0A1Y4L7I1_9FIRM</name>
<keyword evidence="9" id="KW-0812">Transmembrane</keyword>
<dbReference type="CDD" id="cd00082">
    <property type="entry name" value="HisKA"/>
    <property type="match status" value="1"/>
</dbReference>
<dbReference type="SUPFAM" id="SSF55785">
    <property type="entry name" value="PYP-like sensor domain (PAS domain)"/>
    <property type="match status" value="1"/>
</dbReference>
<keyword evidence="9" id="KW-1133">Transmembrane helix</keyword>
<dbReference type="InterPro" id="IPR003594">
    <property type="entry name" value="HATPase_dom"/>
</dbReference>
<dbReference type="CDD" id="cd00075">
    <property type="entry name" value="HATPase"/>
    <property type="match status" value="1"/>
</dbReference>
<dbReference type="PANTHER" id="PTHR45453:SF1">
    <property type="entry name" value="PHOSPHATE REGULON SENSOR PROTEIN PHOR"/>
    <property type="match status" value="1"/>
</dbReference>
<dbReference type="EMBL" id="NFKK01000008">
    <property type="protein sequence ID" value="OUP52708.1"/>
    <property type="molecule type" value="Genomic_DNA"/>
</dbReference>
<feature type="domain" description="Histidine kinase" evidence="10">
    <location>
        <begin position="340"/>
        <end position="554"/>
    </location>
</feature>
<dbReference type="Pfam" id="PF00512">
    <property type="entry name" value="HisKA"/>
    <property type="match status" value="1"/>
</dbReference>